<sequence length="280" mass="32307">MPPTKKKVTKKRVTKITKPKTSPKKTPTNKKFITENDKEFIPEKQFINVYDQDPVIQAKSRLIWIIVGLIMLIIIAFWFWSLKQSINKNNKADDLSSITTEIDDIVKQFKNIVGNTPNITENQNQNSNTTDALEKIKTDVLSQIQINSDSDNWPEHSSKLLNLSLKYPTNWFKSEKKDLLTIANYDLESTTTPEIFTKITITKIDKANDDLKDYQPSNEEIFIDLLPATKYNNKTATENTLSYLLFITSDKNIYRLDIYSSDQSIFENTINKILSTIDLL</sequence>
<feature type="transmembrane region" description="Helical" evidence="2">
    <location>
        <begin position="62"/>
        <end position="80"/>
    </location>
</feature>
<dbReference type="Proteomes" id="UP000229056">
    <property type="component" value="Unassembled WGS sequence"/>
</dbReference>
<evidence type="ECO:0000256" key="2">
    <source>
        <dbReference type="SAM" id="Phobius"/>
    </source>
</evidence>
<proteinExistence type="predicted"/>
<keyword evidence="2" id="KW-1133">Transmembrane helix</keyword>
<keyword evidence="2" id="KW-0472">Membrane</keyword>
<evidence type="ECO:0000313" key="3">
    <source>
        <dbReference type="EMBL" id="PIS06107.1"/>
    </source>
</evidence>
<reference evidence="4" key="1">
    <citation type="submission" date="2017-09" db="EMBL/GenBank/DDBJ databases">
        <title>Depth-based differentiation of microbial function through sediment-hosted aquifers and enrichment of novel symbionts in the deep terrestrial subsurface.</title>
        <authorList>
            <person name="Probst A.J."/>
            <person name="Ladd B."/>
            <person name="Jarett J.K."/>
            <person name="Geller-Mcgrath D.E."/>
            <person name="Sieber C.M.K."/>
            <person name="Emerson J.B."/>
            <person name="Anantharaman K."/>
            <person name="Thomas B.C."/>
            <person name="Malmstrom R."/>
            <person name="Stieglmeier M."/>
            <person name="Klingl A."/>
            <person name="Woyke T."/>
            <person name="Ryan C.M."/>
            <person name="Banfield J.F."/>
        </authorList>
    </citation>
    <scope>NUCLEOTIDE SEQUENCE [LARGE SCALE GENOMIC DNA]</scope>
</reference>
<name>A0A2H0W4A6_9BACT</name>
<dbReference type="EMBL" id="PEZY01000008">
    <property type="protein sequence ID" value="PIS06107.1"/>
    <property type="molecule type" value="Genomic_DNA"/>
</dbReference>
<feature type="compositionally biased region" description="Basic residues" evidence="1">
    <location>
        <begin position="1"/>
        <end position="23"/>
    </location>
</feature>
<evidence type="ECO:0000313" key="4">
    <source>
        <dbReference type="Proteomes" id="UP000229056"/>
    </source>
</evidence>
<dbReference type="AlphaFoldDB" id="A0A2H0W4A6"/>
<gene>
    <name evidence="3" type="ORF">COT80_02445</name>
</gene>
<feature type="region of interest" description="Disordered" evidence="1">
    <location>
        <begin position="1"/>
        <end position="30"/>
    </location>
</feature>
<accession>A0A2H0W4A6</accession>
<keyword evidence="2" id="KW-0812">Transmembrane</keyword>
<comment type="caution">
    <text evidence="3">The sequence shown here is derived from an EMBL/GenBank/DDBJ whole genome shotgun (WGS) entry which is preliminary data.</text>
</comment>
<protein>
    <submittedName>
        <fullName evidence="3">Uncharacterized protein</fullName>
    </submittedName>
</protein>
<organism evidence="3 4">
    <name type="scientific">Candidatus Buchananbacteria bacterium CG10_big_fil_rev_8_21_14_0_10_33_19</name>
    <dbReference type="NCBI Taxonomy" id="1974525"/>
    <lineage>
        <taxon>Bacteria</taxon>
        <taxon>Candidatus Buchananiibacteriota</taxon>
    </lineage>
</organism>
<evidence type="ECO:0000256" key="1">
    <source>
        <dbReference type="SAM" id="MobiDB-lite"/>
    </source>
</evidence>